<dbReference type="EMBL" id="ATBP01000243">
    <property type="protein sequence ID" value="ETR71643.1"/>
    <property type="molecule type" value="Genomic_DNA"/>
</dbReference>
<evidence type="ECO:0000256" key="1">
    <source>
        <dbReference type="ARBA" id="ARBA00004571"/>
    </source>
</evidence>
<protein>
    <recommendedName>
        <fullName evidence="10">Membrane protein involved in aromatic hydrocarbon degradation</fullName>
    </recommendedName>
</protein>
<evidence type="ECO:0000256" key="5">
    <source>
        <dbReference type="ARBA" id="ARBA00022729"/>
    </source>
</evidence>
<dbReference type="PANTHER" id="PTHR35093">
    <property type="entry name" value="OUTER MEMBRANE PROTEIN NMB0088-RELATED"/>
    <property type="match status" value="1"/>
</dbReference>
<proteinExistence type="inferred from homology"/>
<keyword evidence="3" id="KW-1134">Transmembrane beta strand</keyword>
<evidence type="ECO:0000313" key="8">
    <source>
        <dbReference type="EMBL" id="ETR71643.1"/>
    </source>
</evidence>
<comment type="similarity">
    <text evidence="2">Belongs to the OmpP1/FadL family.</text>
</comment>
<keyword evidence="6" id="KW-0472">Membrane</keyword>
<accession>A0A1V1PA56</accession>
<evidence type="ECO:0000256" key="4">
    <source>
        <dbReference type="ARBA" id="ARBA00022692"/>
    </source>
</evidence>
<keyword evidence="5" id="KW-0732">Signal</keyword>
<dbReference type="PANTHER" id="PTHR35093:SF8">
    <property type="entry name" value="OUTER MEMBRANE PROTEIN NMB0088-RELATED"/>
    <property type="match status" value="1"/>
</dbReference>
<comment type="caution">
    <text evidence="8">The sequence shown here is derived from an EMBL/GenBank/DDBJ whole genome shotgun (WGS) entry which is preliminary data.</text>
</comment>
<evidence type="ECO:0000256" key="2">
    <source>
        <dbReference type="ARBA" id="ARBA00008163"/>
    </source>
</evidence>
<sequence length="433" mass="49623">MIHNKIQIIIMSIAIVLFGGQNSLQAKFEIPSTLSPVGSGARAIGQGGAFIAVADDATAASWNPAGLYQLDQPEFSMVCFGVNRMEDIDLGLTPGKNRINFANINFMSFVYPFRIFNENMVVSLSYQYLYDFNREWRYTLRKVSPVNHVTFMEQHLFKQKGYLSATSLSFCSQFGKQLSLGVTLNIWDDSLSNNSWEQTSDIMHIDTGFGQTEKYKSFIKYKYAIEGYNINAGILWKKLDNKIRMGAVIKTPFKANLEQIEKRTKPDYYQVNNGYLKMPLSYGFGLVYNYVQDVLFFSFDIYRTNWNHCVYKFPNQQEAHLLSGKDINQFKIKATTQVRIGIEYLMIDPISQNIYTIRTGLYSDPSPSKDHTDSFYGFTFGLGYAIKNYACIDLAYQFRFGRNVGQLMVDIPSFSENVQEHSVYLSTILYAFE</sequence>
<evidence type="ECO:0008006" key="10">
    <source>
        <dbReference type="Google" id="ProtNLM"/>
    </source>
</evidence>
<evidence type="ECO:0000256" key="6">
    <source>
        <dbReference type="ARBA" id="ARBA00023136"/>
    </source>
</evidence>
<reference evidence="9" key="1">
    <citation type="submission" date="2012-11" db="EMBL/GenBank/DDBJ databases">
        <authorList>
            <person name="Lucero-Rivera Y.E."/>
            <person name="Tovar-Ramirez D."/>
        </authorList>
    </citation>
    <scope>NUCLEOTIDE SEQUENCE [LARGE SCALE GENOMIC DNA]</scope>
    <source>
        <strain evidence="9">Araruama</strain>
    </source>
</reference>
<dbReference type="Gene3D" id="2.40.160.60">
    <property type="entry name" value="Outer membrane protein transport protein (OMPP1/FadL/TodX)"/>
    <property type="match status" value="1"/>
</dbReference>
<dbReference type="Proteomes" id="UP000189670">
    <property type="component" value="Unassembled WGS sequence"/>
</dbReference>
<keyword evidence="4" id="KW-0812">Transmembrane</keyword>
<dbReference type="InterPro" id="IPR005017">
    <property type="entry name" value="OMPP1/FadL/TodX"/>
</dbReference>
<evidence type="ECO:0000256" key="3">
    <source>
        <dbReference type="ARBA" id="ARBA00022452"/>
    </source>
</evidence>
<gene>
    <name evidence="8" type="ORF">OMM_07980</name>
</gene>
<evidence type="ECO:0000256" key="7">
    <source>
        <dbReference type="ARBA" id="ARBA00023237"/>
    </source>
</evidence>
<evidence type="ECO:0000313" key="9">
    <source>
        <dbReference type="Proteomes" id="UP000189670"/>
    </source>
</evidence>
<dbReference type="GO" id="GO:0015483">
    <property type="term" value="F:long-chain fatty acid transporting porin activity"/>
    <property type="evidence" value="ECO:0007669"/>
    <property type="project" value="TreeGrafter"/>
</dbReference>
<name>A0A1V1PA56_9BACT</name>
<dbReference type="SUPFAM" id="SSF56935">
    <property type="entry name" value="Porins"/>
    <property type="match status" value="1"/>
</dbReference>
<keyword evidence="7" id="KW-0998">Cell outer membrane</keyword>
<dbReference type="GO" id="GO:0009279">
    <property type="term" value="C:cell outer membrane"/>
    <property type="evidence" value="ECO:0007669"/>
    <property type="project" value="UniProtKB-SubCell"/>
</dbReference>
<comment type="subcellular location">
    <subcellularLocation>
        <location evidence="1">Cell outer membrane</location>
        <topology evidence="1">Multi-pass membrane protein</topology>
    </subcellularLocation>
</comment>
<organism evidence="8 9">
    <name type="scientific">Candidatus Magnetoglobus multicellularis str. Araruama</name>
    <dbReference type="NCBI Taxonomy" id="890399"/>
    <lineage>
        <taxon>Bacteria</taxon>
        <taxon>Pseudomonadati</taxon>
        <taxon>Thermodesulfobacteriota</taxon>
        <taxon>Desulfobacteria</taxon>
        <taxon>Desulfobacterales</taxon>
        <taxon>Desulfobacteraceae</taxon>
        <taxon>Candidatus Magnetoglobus</taxon>
    </lineage>
</organism>
<dbReference type="AlphaFoldDB" id="A0A1V1PA56"/>